<dbReference type="Gene3D" id="1.20.1250.20">
    <property type="entry name" value="MFS general substrate transporter like domains"/>
    <property type="match status" value="1"/>
</dbReference>
<organism evidence="8 9">
    <name type="scientific">Elaeophora elaphi</name>
    <dbReference type="NCBI Taxonomy" id="1147741"/>
    <lineage>
        <taxon>Eukaryota</taxon>
        <taxon>Metazoa</taxon>
        <taxon>Ecdysozoa</taxon>
        <taxon>Nematoda</taxon>
        <taxon>Chromadorea</taxon>
        <taxon>Rhabditida</taxon>
        <taxon>Spirurina</taxon>
        <taxon>Spiruromorpha</taxon>
        <taxon>Filarioidea</taxon>
        <taxon>Onchocercidae</taxon>
        <taxon>Elaeophora</taxon>
    </lineage>
</organism>
<dbReference type="STRING" id="1147741.A0A0R3S137"/>
<feature type="transmembrane region" description="Helical" evidence="6">
    <location>
        <begin position="12"/>
        <end position="34"/>
    </location>
</feature>
<dbReference type="PANTHER" id="PTHR48020:SF12">
    <property type="entry name" value="PROTON MYO-INOSITOL COTRANSPORTER"/>
    <property type="match status" value="1"/>
</dbReference>
<feature type="transmembrane region" description="Helical" evidence="6">
    <location>
        <begin position="177"/>
        <end position="196"/>
    </location>
</feature>
<dbReference type="PANTHER" id="PTHR48020">
    <property type="entry name" value="PROTON MYO-INOSITOL COTRANSPORTER"/>
    <property type="match status" value="1"/>
</dbReference>
<keyword evidence="5 6" id="KW-0472">Membrane</keyword>
<dbReference type="SUPFAM" id="SSF103473">
    <property type="entry name" value="MFS general substrate transporter"/>
    <property type="match status" value="1"/>
</dbReference>
<keyword evidence="4 6" id="KW-1133">Transmembrane helix</keyword>
<dbReference type="InterPro" id="IPR036259">
    <property type="entry name" value="MFS_trans_sf"/>
</dbReference>
<evidence type="ECO:0000256" key="1">
    <source>
        <dbReference type="ARBA" id="ARBA00004141"/>
    </source>
</evidence>
<evidence type="ECO:0000256" key="3">
    <source>
        <dbReference type="ARBA" id="ARBA00022692"/>
    </source>
</evidence>
<keyword evidence="8" id="KW-1185">Reference proteome</keyword>
<evidence type="ECO:0000313" key="8">
    <source>
        <dbReference type="Proteomes" id="UP000050640"/>
    </source>
</evidence>
<feature type="transmembrane region" description="Helical" evidence="6">
    <location>
        <begin position="140"/>
        <end position="157"/>
    </location>
</feature>
<evidence type="ECO:0000313" key="9">
    <source>
        <dbReference type="WBParaSite" id="EEL_0000836401-mRNA-1"/>
    </source>
</evidence>
<feature type="domain" description="Major facilitator superfamily (MFS) profile" evidence="7">
    <location>
        <begin position="1"/>
        <end position="200"/>
    </location>
</feature>
<evidence type="ECO:0000256" key="2">
    <source>
        <dbReference type="ARBA" id="ARBA00022448"/>
    </source>
</evidence>
<proteinExistence type="predicted"/>
<dbReference type="InterPro" id="IPR005828">
    <property type="entry name" value="MFS_sugar_transport-like"/>
</dbReference>
<dbReference type="PROSITE" id="PS50850">
    <property type="entry name" value="MFS"/>
    <property type="match status" value="1"/>
</dbReference>
<accession>A0A0R3S137</accession>
<evidence type="ECO:0000256" key="4">
    <source>
        <dbReference type="ARBA" id="ARBA00022989"/>
    </source>
</evidence>
<reference evidence="9" key="1">
    <citation type="submission" date="2017-02" db="UniProtKB">
        <authorList>
            <consortium name="WormBaseParasite"/>
        </authorList>
    </citation>
    <scope>IDENTIFICATION</scope>
</reference>
<protein>
    <submittedName>
        <fullName evidence="9">MFS domain-containing protein</fullName>
    </submittedName>
</protein>
<dbReference type="InterPro" id="IPR020846">
    <property type="entry name" value="MFS_dom"/>
</dbReference>
<keyword evidence="3 6" id="KW-0812">Transmembrane</keyword>
<dbReference type="Pfam" id="PF00083">
    <property type="entry name" value="Sugar_tr"/>
    <property type="match status" value="1"/>
</dbReference>
<comment type="subcellular location">
    <subcellularLocation>
        <location evidence="1">Membrane</location>
        <topology evidence="1">Multi-pass membrane protein</topology>
    </subcellularLocation>
</comment>
<dbReference type="WBParaSite" id="EEL_0000836401-mRNA-1">
    <property type="protein sequence ID" value="EEL_0000836401-mRNA-1"/>
    <property type="gene ID" value="EEL_0000836401"/>
</dbReference>
<keyword evidence="2" id="KW-0813">Transport</keyword>
<evidence type="ECO:0000256" key="6">
    <source>
        <dbReference type="SAM" id="Phobius"/>
    </source>
</evidence>
<dbReference type="GO" id="GO:0016324">
    <property type="term" value="C:apical plasma membrane"/>
    <property type="evidence" value="ECO:0007669"/>
    <property type="project" value="TreeGrafter"/>
</dbReference>
<dbReference type="AlphaFoldDB" id="A0A0R3S137"/>
<sequence length="243" mass="27179">MLIIERFGRRKVLLSSVAGVAFALLFMGLSLGYVSRDSIIALSLNGTFQEDIPDFAPYFKHCAKLIYCLPIDRSASLIESKSLIGPCSFTNSSMGYHWMDDYCATGHIVLFLVPLVTFIIFFACGYAPSSWVINAEIYPMWARSICVSIAASCNWLFDIIASTSFVLLTRYFGRNSAFFVCAALTMVAFVFFFAFLTETKGTSLEDLEKTTKVNQKPIKLVSFTGCSNSLFQPRKCEQMKAFK</sequence>
<dbReference type="GO" id="GO:0005366">
    <property type="term" value="F:myo-inositol:proton symporter activity"/>
    <property type="evidence" value="ECO:0007669"/>
    <property type="project" value="TreeGrafter"/>
</dbReference>
<name>A0A0R3S137_9BILA</name>
<feature type="transmembrane region" description="Helical" evidence="6">
    <location>
        <begin position="108"/>
        <end position="128"/>
    </location>
</feature>
<evidence type="ECO:0000256" key="5">
    <source>
        <dbReference type="ARBA" id="ARBA00023136"/>
    </source>
</evidence>
<dbReference type="Proteomes" id="UP000050640">
    <property type="component" value="Unplaced"/>
</dbReference>
<dbReference type="InterPro" id="IPR050814">
    <property type="entry name" value="Myo-inositol_Transporter"/>
</dbReference>
<evidence type="ECO:0000259" key="7">
    <source>
        <dbReference type="PROSITE" id="PS50850"/>
    </source>
</evidence>